<evidence type="ECO:0000313" key="1">
    <source>
        <dbReference type="EMBL" id="BFP44365.1"/>
    </source>
</evidence>
<dbReference type="EMBL" id="AP035881">
    <property type="protein sequence ID" value="BFP44365.1"/>
    <property type="molecule type" value="Genomic_DNA"/>
</dbReference>
<name>A0AB33JYG3_9ACTN</name>
<gene>
    <name evidence="1" type="ORF">KCMC57_07330</name>
</gene>
<dbReference type="AlphaFoldDB" id="A0AB33JYG3"/>
<reference evidence="1" key="1">
    <citation type="submission" date="2024-07" db="EMBL/GenBank/DDBJ databases">
        <title>Complete genome sequences of cellulolytic bacteria, Kitasatospora sp. CMC57 and Streptomyces sp. CMC78, isolated from Japanese agricultural soil.</title>
        <authorList>
            <person name="Hashimoto T."/>
            <person name="Ito M."/>
            <person name="Iwamoto M."/>
            <person name="Fukahori D."/>
            <person name="Shoda T."/>
            <person name="Sakoda M."/>
            <person name="Morohoshi T."/>
            <person name="Mitsuboshi M."/>
            <person name="Nishizawa T."/>
        </authorList>
    </citation>
    <scope>NUCLEOTIDE SEQUENCE</scope>
    <source>
        <strain evidence="1">CMC57</strain>
    </source>
</reference>
<sequence>MYQMWAEHDPAVEQPSLLWHVITKDDHGRSLCGRLLAAPSVSGGDSVLAESFCGPCMTSVREAMGQPAAG</sequence>
<dbReference type="RefSeq" id="WP_407986965.1">
    <property type="nucleotide sequence ID" value="NZ_AP035881.2"/>
</dbReference>
<proteinExistence type="predicted"/>
<organism evidence="1">
    <name type="scientific">Kitasatospora sp. CMC57</name>
    <dbReference type="NCBI Taxonomy" id="3231513"/>
    <lineage>
        <taxon>Bacteria</taxon>
        <taxon>Bacillati</taxon>
        <taxon>Actinomycetota</taxon>
        <taxon>Actinomycetes</taxon>
        <taxon>Kitasatosporales</taxon>
        <taxon>Streptomycetaceae</taxon>
        <taxon>Kitasatospora</taxon>
    </lineage>
</organism>
<accession>A0AB33JYG3</accession>
<protein>
    <submittedName>
        <fullName evidence="1">Uncharacterized protein</fullName>
    </submittedName>
</protein>